<dbReference type="RefSeq" id="XP_066667792.1">
    <property type="nucleotide sequence ID" value="XM_066812450.1"/>
</dbReference>
<organism evidence="1 2">
    <name type="scientific">Apiospora hydei</name>
    <dbReference type="NCBI Taxonomy" id="1337664"/>
    <lineage>
        <taxon>Eukaryota</taxon>
        <taxon>Fungi</taxon>
        <taxon>Dikarya</taxon>
        <taxon>Ascomycota</taxon>
        <taxon>Pezizomycotina</taxon>
        <taxon>Sordariomycetes</taxon>
        <taxon>Xylariomycetidae</taxon>
        <taxon>Amphisphaeriales</taxon>
        <taxon>Apiosporaceae</taxon>
        <taxon>Apiospora</taxon>
    </lineage>
</organism>
<dbReference type="Proteomes" id="UP001433268">
    <property type="component" value="Unassembled WGS sequence"/>
</dbReference>
<accession>A0ABR1WBA9</accession>
<dbReference type="EMBL" id="JAQQWN010000006">
    <property type="protein sequence ID" value="KAK8080317.1"/>
    <property type="molecule type" value="Genomic_DNA"/>
</dbReference>
<comment type="caution">
    <text evidence="1">The sequence shown here is derived from an EMBL/GenBank/DDBJ whole genome shotgun (WGS) entry which is preliminary data.</text>
</comment>
<proteinExistence type="predicted"/>
<evidence type="ECO:0000313" key="2">
    <source>
        <dbReference type="Proteomes" id="UP001433268"/>
    </source>
</evidence>
<name>A0ABR1WBA9_9PEZI</name>
<keyword evidence="2" id="KW-1185">Reference proteome</keyword>
<sequence length="120" mass="13264">MEGAKPVPVALLGDTNPSGTTIDHLAQAIAKAQSAQHERAAQQVDDRHLALANRIDELQQRVDRGFEATIARSRGREMEKIISRLHERNLYIVHRSAIRPELLGAISGRKVGRRSCHSDG</sequence>
<gene>
    <name evidence="1" type="ORF">PG997_008135</name>
</gene>
<reference evidence="1 2" key="1">
    <citation type="submission" date="2023-01" db="EMBL/GenBank/DDBJ databases">
        <title>Analysis of 21 Apiospora genomes using comparative genomics revels a genus with tremendous synthesis potential of carbohydrate active enzymes and secondary metabolites.</title>
        <authorList>
            <person name="Sorensen T."/>
        </authorList>
    </citation>
    <scope>NUCLEOTIDE SEQUENCE [LARGE SCALE GENOMIC DNA]</scope>
    <source>
        <strain evidence="1 2">CBS 114990</strain>
    </source>
</reference>
<protein>
    <submittedName>
        <fullName evidence="1">Uncharacterized protein</fullName>
    </submittedName>
</protein>
<evidence type="ECO:0000313" key="1">
    <source>
        <dbReference type="EMBL" id="KAK8080317.1"/>
    </source>
</evidence>
<dbReference type="GeneID" id="92045510"/>